<dbReference type="Pfam" id="PF04790">
    <property type="entry name" value="Sarcoglycan_1"/>
    <property type="match status" value="1"/>
</dbReference>
<dbReference type="GO" id="GO:0042383">
    <property type="term" value="C:sarcolemma"/>
    <property type="evidence" value="ECO:0007669"/>
    <property type="project" value="UniProtKB-SubCell"/>
</dbReference>
<evidence type="ECO:0000256" key="3">
    <source>
        <dbReference type="ARBA" id="ARBA00004274"/>
    </source>
</evidence>
<keyword evidence="10 15" id="KW-1133">Transmembrane helix</keyword>
<dbReference type="GO" id="GO:0060047">
    <property type="term" value="P:heart contraction"/>
    <property type="evidence" value="ECO:0007669"/>
    <property type="project" value="TreeGrafter"/>
</dbReference>
<keyword evidence="6" id="KW-1003">Cell membrane</keyword>
<dbReference type="PANTHER" id="PTHR12939:SF4">
    <property type="entry name" value="GAMMA-SARCOGLYCAN"/>
    <property type="match status" value="1"/>
</dbReference>
<comment type="similarity">
    <text evidence="4">Belongs to the sarcoglycan beta/delta/gamma/zeta family.</text>
</comment>
<comment type="subcellular location">
    <subcellularLocation>
        <location evidence="3">Cell membrane</location>
        <location evidence="3">Sarcolemma</location>
        <topology evidence="3">Single-pass type II membrane protein</topology>
    </subcellularLocation>
    <subcellularLocation>
        <location evidence="2">Cytoplasm</location>
        <location evidence="2">Cytoskeleton</location>
    </subcellularLocation>
</comment>
<sequence length="296" mass="32944">MVREEYISATPGTDIQRPDPQYAYNVGIYGWRKRCLYLFLLLLIIILVVNLALTIWILKVMWFSSTGMGYLQVNSDGLRLEGESEFLYPLYVKEIHSRKDSSLLLQSSHNVTLNARNSDGNVTGRLSVDPDMVQFHNQQFQINSVNLDEKPLFTVNDDDTVIGTEKLRVTGPEGALCEHSVETPLVQGVGDDVKNLTLKLESPTRSLTMNAPRGIHIKAEKGDLIGLSHLDIAFHSTNGMIFDAQNLLLPDLLQGTNGESESSEGLYEICACPDGKLYLSVADTVSTCLQYSRDCQ</sequence>
<dbReference type="GO" id="GO:0048738">
    <property type="term" value="P:cardiac muscle tissue development"/>
    <property type="evidence" value="ECO:0007669"/>
    <property type="project" value="TreeGrafter"/>
</dbReference>
<evidence type="ECO:0000256" key="12">
    <source>
        <dbReference type="ARBA" id="ARBA00023157"/>
    </source>
</evidence>
<evidence type="ECO:0000256" key="9">
    <source>
        <dbReference type="ARBA" id="ARBA00022968"/>
    </source>
</evidence>
<evidence type="ECO:0000313" key="20">
    <source>
        <dbReference type="RefSeq" id="XP_034266185.1"/>
    </source>
</evidence>
<keyword evidence="8 15" id="KW-0812">Transmembrane</keyword>
<evidence type="ECO:0000256" key="10">
    <source>
        <dbReference type="ARBA" id="ARBA00022989"/>
    </source>
</evidence>
<dbReference type="KEGG" id="pgut:117661457"/>
<gene>
    <name evidence="17 18 19 20" type="primary">SGCG</name>
</gene>
<evidence type="ECO:0000256" key="2">
    <source>
        <dbReference type="ARBA" id="ARBA00004245"/>
    </source>
</evidence>
<protein>
    <recommendedName>
        <fullName evidence="5">Gamma-sarcoglycan</fullName>
    </recommendedName>
</protein>
<dbReference type="PANTHER" id="PTHR12939">
    <property type="entry name" value="SARCOGLYCAN"/>
    <property type="match status" value="1"/>
</dbReference>
<evidence type="ECO:0000313" key="18">
    <source>
        <dbReference type="RefSeq" id="XP_034266167.1"/>
    </source>
</evidence>
<dbReference type="RefSeq" id="XP_034266167.1">
    <property type="nucleotide sequence ID" value="XM_034410276.1"/>
</dbReference>
<evidence type="ECO:0000313" key="16">
    <source>
        <dbReference type="Proteomes" id="UP001652622"/>
    </source>
</evidence>
<evidence type="ECO:0000256" key="6">
    <source>
        <dbReference type="ARBA" id="ARBA00022475"/>
    </source>
</evidence>
<dbReference type="AlphaFoldDB" id="A0A6P9BDX6"/>
<evidence type="ECO:0000256" key="14">
    <source>
        <dbReference type="ARBA" id="ARBA00023212"/>
    </source>
</evidence>
<organism evidence="16 20">
    <name type="scientific">Pantherophis guttatus</name>
    <name type="common">Corn snake</name>
    <name type="synonym">Elaphe guttata</name>
    <dbReference type="NCBI Taxonomy" id="94885"/>
    <lineage>
        <taxon>Eukaryota</taxon>
        <taxon>Metazoa</taxon>
        <taxon>Chordata</taxon>
        <taxon>Craniata</taxon>
        <taxon>Vertebrata</taxon>
        <taxon>Euteleostomi</taxon>
        <taxon>Lepidosauria</taxon>
        <taxon>Squamata</taxon>
        <taxon>Bifurcata</taxon>
        <taxon>Unidentata</taxon>
        <taxon>Episquamata</taxon>
        <taxon>Toxicofera</taxon>
        <taxon>Serpentes</taxon>
        <taxon>Colubroidea</taxon>
        <taxon>Colubridae</taxon>
        <taxon>Colubrinae</taxon>
        <taxon>Pantherophis</taxon>
    </lineage>
</organism>
<keyword evidence="13" id="KW-0325">Glycoprotein</keyword>
<reference evidence="17 18" key="1">
    <citation type="submission" date="2025-04" db="UniProtKB">
        <authorList>
            <consortium name="RefSeq"/>
        </authorList>
    </citation>
    <scope>IDENTIFICATION</scope>
    <source>
        <tissue evidence="17 18">Blood</tissue>
    </source>
</reference>
<feature type="transmembrane region" description="Helical" evidence="15">
    <location>
        <begin position="36"/>
        <end position="58"/>
    </location>
</feature>
<evidence type="ECO:0000256" key="11">
    <source>
        <dbReference type="ARBA" id="ARBA00023136"/>
    </source>
</evidence>
<keyword evidence="12" id="KW-1015">Disulfide bond</keyword>
<proteinExistence type="inferred from homology"/>
<dbReference type="GO" id="GO:0005856">
    <property type="term" value="C:cytoskeleton"/>
    <property type="evidence" value="ECO:0007669"/>
    <property type="project" value="UniProtKB-SubCell"/>
</dbReference>
<dbReference type="Proteomes" id="UP001652622">
    <property type="component" value="Unplaced"/>
</dbReference>
<dbReference type="OMA" id="VMWFSPV"/>
<name>A0A6P9BDX6_PANGU</name>
<dbReference type="RefSeq" id="XP_034266176.1">
    <property type="nucleotide sequence ID" value="XM_034410285.1"/>
</dbReference>
<evidence type="ECO:0000256" key="8">
    <source>
        <dbReference type="ARBA" id="ARBA00022692"/>
    </source>
</evidence>
<keyword evidence="7" id="KW-0963">Cytoplasm</keyword>
<evidence type="ECO:0000313" key="19">
    <source>
        <dbReference type="RefSeq" id="XP_034266176.1"/>
    </source>
</evidence>
<dbReference type="CTD" id="6445"/>
<dbReference type="RefSeq" id="XP_034266158.1">
    <property type="nucleotide sequence ID" value="XM_034410267.1"/>
</dbReference>
<dbReference type="GeneID" id="117661457"/>
<evidence type="ECO:0000256" key="13">
    <source>
        <dbReference type="ARBA" id="ARBA00023180"/>
    </source>
</evidence>
<keyword evidence="16" id="KW-1185">Reference proteome</keyword>
<accession>A0A6P9BDX6</accession>
<evidence type="ECO:0000256" key="15">
    <source>
        <dbReference type="SAM" id="Phobius"/>
    </source>
</evidence>
<evidence type="ECO:0000256" key="7">
    <source>
        <dbReference type="ARBA" id="ARBA00022490"/>
    </source>
</evidence>
<dbReference type="OrthoDB" id="8881719at2759"/>
<dbReference type="GO" id="GO:0016012">
    <property type="term" value="C:sarcoglycan complex"/>
    <property type="evidence" value="ECO:0007669"/>
    <property type="project" value="InterPro"/>
</dbReference>
<evidence type="ECO:0000256" key="5">
    <source>
        <dbReference type="ARBA" id="ARBA00020453"/>
    </source>
</evidence>
<keyword evidence="14" id="KW-0206">Cytoskeleton</keyword>
<evidence type="ECO:0000256" key="4">
    <source>
        <dbReference type="ARBA" id="ARBA00007574"/>
    </source>
</evidence>
<dbReference type="InterPro" id="IPR039972">
    <property type="entry name" value="Sarcoglycan_gamma/delta/zeta"/>
</dbReference>
<dbReference type="RefSeq" id="XP_034266185.1">
    <property type="nucleotide sequence ID" value="XM_034410294.1"/>
</dbReference>
<evidence type="ECO:0000313" key="17">
    <source>
        <dbReference type="RefSeq" id="XP_034266158.1"/>
    </source>
</evidence>
<keyword evidence="11 15" id="KW-0472">Membrane</keyword>
<keyword evidence="9" id="KW-0735">Signal-anchor</keyword>
<comment type="function">
    <text evidence="1">Component of the sarcoglycan complex, a subcomplex of the dystrophin-glycoprotein complex which forms a link between the F-actin cytoskeleton and the extracellular matrix.</text>
</comment>
<dbReference type="InterPro" id="IPR006875">
    <property type="entry name" value="Sarcoglycan"/>
</dbReference>
<evidence type="ECO:0000256" key="1">
    <source>
        <dbReference type="ARBA" id="ARBA00002860"/>
    </source>
</evidence>